<dbReference type="PIRSF" id="PIRSF000296">
    <property type="entry name" value="SrpA"/>
    <property type="match status" value="1"/>
</dbReference>
<keyword evidence="13" id="KW-1185">Reference proteome</keyword>
<dbReference type="GO" id="GO:0042542">
    <property type="term" value="P:response to hydrogen peroxide"/>
    <property type="evidence" value="ECO:0007669"/>
    <property type="project" value="TreeGrafter"/>
</dbReference>
<evidence type="ECO:0000256" key="4">
    <source>
        <dbReference type="ARBA" id="ARBA00022617"/>
    </source>
</evidence>
<dbReference type="GO" id="GO:0005737">
    <property type="term" value="C:cytoplasm"/>
    <property type="evidence" value="ECO:0007669"/>
    <property type="project" value="TreeGrafter"/>
</dbReference>
<dbReference type="AlphaFoldDB" id="A0A916XAF5"/>
<dbReference type="Proteomes" id="UP000637423">
    <property type="component" value="Unassembled WGS sequence"/>
</dbReference>
<comment type="function">
    <text evidence="1">Decomposes hydrogen peroxide into water and oxygen; serves to protect cells from the toxic effects of hydrogen peroxide.</text>
</comment>
<organism evidence="12 13">
    <name type="scientific">Undibacterium terreum</name>
    <dbReference type="NCBI Taxonomy" id="1224302"/>
    <lineage>
        <taxon>Bacteria</taxon>
        <taxon>Pseudomonadati</taxon>
        <taxon>Pseudomonadota</taxon>
        <taxon>Betaproteobacteria</taxon>
        <taxon>Burkholderiales</taxon>
        <taxon>Oxalobacteraceae</taxon>
        <taxon>Undibacterium</taxon>
    </lineage>
</organism>
<dbReference type="Gene3D" id="1.20.1280.120">
    <property type="match status" value="1"/>
</dbReference>
<evidence type="ECO:0000256" key="10">
    <source>
        <dbReference type="PIRSR" id="PIRSR000296-2"/>
    </source>
</evidence>
<comment type="caution">
    <text evidence="12">The sequence shown here is derived from an EMBL/GenBank/DDBJ whole genome shotgun (WGS) entry which is preliminary data.</text>
</comment>
<dbReference type="SMART" id="SM01060">
    <property type="entry name" value="Catalase"/>
    <property type="match status" value="1"/>
</dbReference>
<dbReference type="GO" id="GO:0004096">
    <property type="term" value="F:catalase activity"/>
    <property type="evidence" value="ECO:0007669"/>
    <property type="project" value="InterPro"/>
</dbReference>
<evidence type="ECO:0000256" key="6">
    <source>
        <dbReference type="ARBA" id="ARBA00023002"/>
    </source>
</evidence>
<dbReference type="InterPro" id="IPR011614">
    <property type="entry name" value="Catalase_core"/>
</dbReference>
<evidence type="ECO:0000256" key="1">
    <source>
        <dbReference type="ARBA" id="ARBA00002974"/>
    </source>
</evidence>
<dbReference type="PROSITE" id="PS51402">
    <property type="entry name" value="CATALASE_3"/>
    <property type="match status" value="1"/>
</dbReference>
<dbReference type="EC" id="1.11.1.-" evidence="8"/>
<dbReference type="GO" id="GO:0042744">
    <property type="term" value="P:hydrogen peroxide catabolic process"/>
    <property type="evidence" value="ECO:0007669"/>
    <property type="project" value="TreeGrafter"/>
</dbReference>
<evidence type="ECO:0000313" key="12">
    <source>
        <dbReference type="EMBL" id="GGC57411.1"/>
    </source>
</evidence>
<evidence type="ECO:0000259" key="11">
    <source>
        <dbReference type="SMART" id="SM01060"/>
    </source>
</evidence>
<protein>
    <recommendedName>
        <fullName evidence="8">Catalase-related peroxidase</fullName>
        <ecNumber evidence="8">1.11.1.-</ecNumber>
    </recommendedName>
</protein>
<dbReference type="InterPro" id="IPR020835">
    <property type="entry name" value="Catalase_sf"/>
</dbReference>
<dbReference type="GO" id="GO:0046872">
    <property type="term" value="F:metal ion binding"/>
    <property type="evidence" value="ECO:0007669"/>
    <property type="project" value="UniProtKB-KW"/>
</dbReference>
<dbReference type="GO" id="GO:0020037">
    <property type="term" value="F:heme binding"/>
    <property type="evidence" value="ECO:0007669"/>
    <property type="project" value="InterPro"/>
</dbReference>
<keyword evidence="5 8" id="KW-0479">Metal-binding</keyword>
<keyword evidence="6 8" id="KW-0560">Oxidoreductase</keyword>
<keyword evidence="4 8" id="KW-0349">Heme</keyword>
<dbReference type="PANTHER" id="PTHR11465">
    <property type="entry name" value="CATALASE"/>
    <property type="match status" value="1"/>
</dbReference>
<evidence type="ECO:0000313" key="13">
    <source>
        <dbReference type="Proteomes" id="UP000637423"/>
    </source>
</evidence>
<comment type="cofactor">
    <cofactor evidence="8">
        <name>heme</name>
        <dbReference type="ChEBI" id="CHEBI:30413"/>
    </cofactor>
</comment>
<dbReference type="InterPro" id="IPR018028">
    <property type="entry name" value="Catalase"/>
</dbReference>
<dbReference type="InterPro" id="IPR024168">
    <property type="entry name" value="Catalase_SrpA-type_pred"/>
</dbReference>
<feature type="domain" description="Catalase core" evidence="11">
    <location>
        <begin position="3"/>
        <end position="318"/>
    </location>
</feature>
<dbReference type="Pfam" id="PF00199">
    <property type="entry name" value="Catalase"/>
    <property type="match status" value="1"/>
</dbReference>
<dbReference type="RefSeq" id="WP_188563989.1">
    <property type="nucleotide sequence ID" value="NZ_BMED01000001.1"/>
</dbReference>
<dbReference type="Gene3D" id="2.40.180.10">
    <property type="entry name" value="Catalase core domain"/>
    <property type="match status" value="1"/>
</dbReference>
<proteinExistence type="inferred from homology"/>
<feature type="binding site" description="axial binding residue" evidence="10">
    <location>
        <position position="309"/>
    </location>
    <ligand>
        <name>heme</name>
        <dbReference type="ChEBI" id="CHEBI:30413"/>
    </ligand>
    <ligandPart>
        <name>Fe</name>
        <dbReference type="ChEBI" id="CHEBI:18248"/>
    </ligandPart>
</feature>
<dbReference type="SUPFAM" id="SSF56634">
    <property type="entry name" value="Heme-dependent catalase-like"/>
    <property type="match status" value="1"/>
</dbReference>
<comment type="function">
    <text evidence="8">Has an organic peroxide-dependent peroxidase activity.</text>
</comment>
<comment type="similarity">
    <text evidence="2 8">Belongs to the catalase family.</text>
</comment>
<keyword evidence="7 8" id="KW-0408">Iron</keyword>
<keyword evidence="3 8" id="KW-0575">Peroxidase</keyword>
<evidence type="ECO:0000256" key="8">
    <source>
        <dbReference type="PIRNR" id="PIRNR000296"/>
    </source>
</evidence>
<dbReference type="PANTHER" id="PTHR11465:SF9">
    <property type="entry name" value="CATALASE"/>
    <property type="match status" value="1"/>
</dbReference>
<evidence type="ECO:0000256" key="3">
    <source>
        <dbReference type="ARBA" id="ARBA00022559"/>
    </source>
</evidence>
<reference evidence="12" key="1">
    <citation type="journal article" date="2014" name="Int. J. Syst. Evol. Microbiol.">
        <title>Complete genome sequence of Corynebacterium casei LMG S-19264T (=DSM 44701T), isolated from a smear-ripened cheese.</title>
        <authorList>
            <consortium name="US DOE Joint Genome Institute (JGI-PGF)"/>
            <person name="Walter F."/>
            <person name="Albersmeier A."/>
            <person name="Kalinowski J."/>
            <person name="Ruckert C."/>
        </authorList>
    </citation>
    <scope>NUCLEOTIDE SEQUENCE</scope>
    <source>
        <strain evidence="12">CGMCC 1.10998</strain>
    </source>
</reference>
<sequence>MIETNAAASADTQVSKAALPGPVQMIDALNGVFGTHAKARASHAKGFQAIAEFIPDPQIGDFVSNKLFSQASLAARIRFSIGGGNPGISDKSRTVRGLSIRLQQDEETYDLVLISEPAFFAATPESFVSFLQARVADPETKKPDPEKIAAHNLRFPEGKIQPGLLAAHAAPASYATTSYFSNNAFGFRNKQGLVSWARVQVEAVAGTQYLSEDQEKNLPDAFLEDELKARIAESPAEFIIYAQLPAEGDSLTDPSQVWQVSERRVLGTLRVTAVLADGGDDAVVFLPLQLPEGIQASDDPILKARAAAYAVSLARRSR</sequence>
<name>A0A916XAF5_9BURK</name>
<reference evidence="12" key="2">
    <citation type="submission" date="2020-09" db="EMBL/GenBank/DDBJ databases">
        <authorList>
            <person name="Sun Q."/>
            <person name="Zhou Y."/>
        </authorList>
    </citation>
    <scope>NUCLEOTIDE SEQUENCE</scope>
    <source>
        <strain evidence="12">CGMCC 1.10998</strain>
    </source>
</reference>
<evidence type="ECO:0000256" key="9">
    <source>
        <dbReference type="PIRSR" id="PIRSR000296-1"/>
    </source>
</evidence>
<evidence type="ECO:0000256" key="7">
    <source>
        <dbReference type="ARBA" id="ARBA00023004"/>
    </source>
</evidence>
<dbReference type="EMBL" id="BMED01000001">
    <property type="protein sequence ID" value="GGC57411.1"/>
    <property type="molecule type" value="Genomic_DNA"/>
</dbReference>
<evidence type="ECO:0000256" key="2">
    <source>
        <dbReference type="ARBA" id="ARBA00005329"/>
    </source>
</evidence>
<feature type="active site" evidence="9">
    <location>
        <position position="43"/>
    </location>
</feature>
<evidence type="ECO:0000256" key="5">
    <source>
        <dbReference type="ARBA" id="ARBA00022723"/>
    </source>
</evidence>
<accession>A0A916XAF5</accession>
<gene>
    <name evidence="12" type="ORF">GCM10011396_00320</name>
</gene>